<name>A0ACA9K8L8_9GLOM</name>
<proteinExistence type="predicted"/>
<protein>
    <submittedName>
        <fullName evidence="1">9038_t:CDS:1</fullName>
    </submittedName>
</protein>
<organism evidence="1 2">
    <name type="scientific">Cetraspora pellucida</name>
    <dbReference type="NCBI Taxonomy" id="1433469"/>
    <lineage>
        <taxon>Eukaryota</taxon>
        <taxon>Fungi</taxon>
        <taxon>Fungi incertae sedis</taxon>
        <taxon>Mucoromycota</taxon>
        <taxon>Glomeromycotina</taxon>
        <taxon>Glomeromycetes</taxon>
        <taxon>Diversisporales</taxon>
        <taxon>Gigasporaceae</taxon>
        <taxon>Cetraspora</taxon>
    </lineage>
</organism>
<reference evidence="1" key="1">
    <citation type="submission" date="2021-06" db="EMBL/GenBank/DDBJ databases">
        <authorList>
            <person name="Kallberg Y."/>
            <person name="Tangrot J."/>
            <person name="Rosling A."/>
        </authorList>
    </citation>
    <scope>NUCLEOTIDE SEQUENCE</scope>
    <source>
        <strain evidence="1">28 12/20/2015</strain>
    </source>
</reference>
<evidence type="ECO:0000313" key="2">
    <source>
        <dbReference type="Proteomes" id="UP000789366"/>
    </source>
</evidence>
<evidence type="ECO:0000313" key="1">
    <source>
        <dbReference type="EMBL" id="CAG8459562.1"/>
    </source>
</evidence>
<gene>
    <name evidence="1" type="ORF">SPELUC_LOCUS1195</name>
</gene>
<dbReference type="Proteomes" id="UP000789366">
    <property type="component" value="Unassembled WGS sequence"/>
</dbReference>
<dbReference type="EMBL" id="CAJVPW010000598">
    <property type="protein sequence ID" value="CAG8459562.1"/>
    <property type="molecule type" value="Genomic_DNA"/>
</dbReference>
<accession>A0ACA9K8L8</accession>
<keyword evidence="2" id="KW-1185">Reference proteome</keyword>
<comment type="caution">
    <text evidence="1">The sequence shown here is derived from an EMBL/GenBank/DDBJ whole genome shotgun (WGS) entry which is preliminary data.</text>
</comment>
<sequence>MPSFIKTSSCVQKSLFFERVERNFNNKCSKRYSTFTNTQVTDIEIFKKGFHVVTKRFSSDFSPKSYKDNDVTNIKEIASEFKSQPNNIIKFYNITKKEGRITINKNLVSTLKQCYIDNIKQMANPVFYIEFSISYNYGLRSILILKYPDGGILKTYLQSNFDKLNWARKLDFAQQLADSIKFMHENEIIHGNLHSNNIFIYENNLKLLNFVQNMTHFQTEELYRVAKKSDIYSLGILMWEISKSRPPFKPTKEICQLSELTIDMLNDASIDFIEKAQTAYIALYSAR</sequence>